<dbReference type="AlphaFoldDB" id="A0AAV8YN31"/>
<keyword evidence="2" id="KW-1185">Reference proteome</keyword>
<organism evidence="1 2">
    <name type="scientific">Aromia moschata</name>
    <dbReference type="NCBI Taxonomy" id="1265417"/>
    <lineage>
        <taxon>Eukaryota</taxon>
        <taxon>Metazoa</taxon>
        <taxon>Ecdysozoa</taxon>
        <taxon>Arthropoda</taxon>
        <taxon>Hexapoda</taxon>
        <taxon>Insecta</taxon>
        <taxon>Pterygota</taxon>
        <taxon>Neoptera</taxon>
        <taxon>Endopterygota</taxon>
        <taxon>Coleoptera</taxon>
        <taxon>Polyphaga</taxon>
        <taxon>Cucujiformia</taxon>
        <taxon>Chrysomeloidea</taxon>
        <taxon>Cerambycidae</taxon>
        <taxon>Cerambycinae</taxon>
        <taxon>Callichromatini</taxon>
        <taxon>Aromia</taxon>
    </lineage>
</organism>
<gene>
    <name evidence="1" type="ORF">NQ318_010988</name>
</gene>
<accession>A0AAV8YN31</accession>
<name>A0AAV8YN31_9CUCU</name>
<sequence>MNDPNNLNDFGDLNDIYDIYDLDDLIDLYTHCEVGLRQVPMLTQQLAQLKEEIREIKEYKVSDISNVSTMEFEYILNEMQERQKRMSNIIITNIREPALTNFRERKEQNIQAIRNILRPIGIEETIPLNVFRLGKYEENKHRPLKVMFTSNEQAITVLKNKSKINTPGIKIFGDQTKKQKEYFMSLKQKIRELEESGDNTKFDINSMESVANNEQDLAENFNLYFIRSIENLVTNRVEWNPPYETNYFR</sequence>
<dbReference type="Proteomes" id="UP001162162">
    <property type="component" value="Unassembled WGS sequence"/>
</dbReference>
<proteinExistence type="predicted"/>
<evidence type="ECO:0000313" key="2">
    <source>
        <dbReference type="Proteomes" id="UP001162162"/>
    </source>
</evidence>
<dbReference type="EMBL" id="JAPWTK010000074">
    <property type="protein sequence ID" value="KAJ8952078.1"/>
    <property type="molecule type" value="Genomic_DNA"/>
</dbReference>
<evidence type="ECO:0000313" key="1">
    <source>
        <dbReference type="EMBL" id="KAJ8952078.1"/>
    </source>
</evidence>
<reference evidence="1" key="1">
    <citation type="journal article" date="2023" name="Insect Mol. Biol.">
        <title>Genome sequencing provides insights into the evolution of gene families encoding plant cell wall-degrading enzymes in longhorned beetles.</title>
        <authorList>
            <person name="Shin N.R."/>
            <person name="Okamura Y."/>
            <person name="Kirsch R."/>
            <person name="Pauchet Y."/>
        </authorList>
    </citation>
    <scope>NUCLEOTIDE SEQUENCE</scope>
    <source>
        <strain evidence="1">AMC_N1</strain>
    </source>
</reference>
<comment type="caution">
    <text evidence="1">The sequence shown here is derived from an EMBL/GenBank/DDBJ whole genome shotgun (WGS) entry which is preliminary data.</text>
</comment>
<protein>
    <submittedName>
        <fullName evidence="1">Uncharacterized protein</fullName>
    </submittedName>
</protein>